<dbReference type="SUPFAM" id="SSF57667">
    <property type="entry name" value="beta-beta-alpha zinc fingers"/>
    <property type="match status" value="9"/>
</dbReference>
<dbReference type="Proteomes" id="UP001186944">
    <property type="component" value="Unassembled WGS sequence"/>
</dbReference>
<comment type="caution">
    <text evidence="10">The sequence shown here is derived from an EMBL/GenBank/DDBJ whole genome shotgun (WGS) entry which is preliminary data.</text>
</comment>
<evidence type="ECO:0000256" key="6">
    <source>
        <dbReference type="ARBA" id="ARBA00023242"/>
    </source>
</evidence>
<sequence length="628" mass="72422">MQSIHSVKPAEVYTCNYCNAPYKNLYSLHEHMRAVHQNQPCLDIKYPCSLCGRQFGSIETLIQHKRALHPDEHKRSRSEYIKNLPRRDSRSKESPRQKQTTDDTNTKTIDNKSPIGFAKQPDASEKVSNSLPKPLQQESIVCEYCNATFYDFNNFQRHMKHHLENTFWCKLCNQKFTSEEQLETHAASHYLRKTTQCALCKEIFDSKVNIQVHFAVKHSNECQIYQCSACESVFRSEMEWQIHLRVNHLQVNKPYRCLFCKDSFSTEMDLQCHLTTHNKPLKCPMCDEAFNVEYLLDKHVNEVHSHSTVDTPRSVEVDSNQGLSVKVKEEKKDPTSRIEVQTSGISGISGFPTNSPGKWTSPTPPNITGVNMWGSVDRDSPWKSPPSNSPGAWKISPVNSPSLWKTSELLHTCNICDVKFFHQSALQMHKAVDHRLTDRHHSSSHSPGEFKCSDCNKSFSMMVNLINHRKLHEKREQNYKCSLCPKILNSMTELQKHFFMDHSNTELDSAKTVYRCSECDEEFPCQSNLQGHMRIHSAGTKYPCPHCPKVFALSRNLTIHMRSHSGEKPYQCPICHKRFARKENRKAHLRSHGGVKPFLCPMCGKSFTRKCHVKEHMKCHFTQVGSVR</sequence>
<dbReference type="EMBL" id="VSWD01000012">
    <property type="protein sequence ID" value="KAK3085786.1"/>
    <property type="molecule type" value="Genomic_DNA"/>
</dbReference>
<dbReference type="PROSITE" id="PS00028">
    <property type="entry name" value="ZINC_FINGER_C2H2_1"/>
    <property type="match status" value="15"/>
</dbReference>
<accession>A0AA89BSI3</accession>
<feature type="domain" description="C2H2-type" evidence="9">
    <location>
        <begin position="570"/>
        <end position="597"/>
    </location>
</feature>
<keyword evidence="3" id="KW-0677">Repeat</keyword>
<feature type="domain" description="C2H2-type" evidence="9">
    <location>
        <begin position="479"/>
        <end position="507"/>
    </location>
</feature>
<organism evidence="10 11">
    <name type="scientific">Pinctada imbricata</name>
    <name type="common">Atlantic pearl-oyster</name>
    <name type="synonym">Pinctada martensii</name>
    <dbReference type="NCBI Taxonomy" id="66713"/>
    <lineage>
        <taxon>Eukaryota</taxon>
        <taxon>Metazoa</taxon>
        <taxon>Spiralia</taxon>
        <taxon>Lophotrochozoa</taxon>
        <taxon>Mollusca</taxon>
        <taxon>Bivalvia</taxon>
        <taxon>Autobranchia</taxon>
        <taxon>Pteriomorphia</taxon>
        <taxon>Pterioida</taxon>
        <taxon>Pterioidea</taxon>
        <taxon>Pteriidae</taxon>
        <taxon>Pinctada</taxon>
    </lineage>
</organism>
<feature type="domain" description="C2H2-type" evidence="9">
    <location>
        <begin position="140"/>
        <end position="162"/>
    </location>
</feature>
<dbReference type="FunFam" id="3.30.160.60:FF:000145">
    <property type="entry name" value="Zinc finger protein 574"/>
    <property type="match status" value="1"/>
</dbReference>
<dbReference type="Pfam" id="PF00096">
    <property type="entry name" value="zf-C2H2"/>
    <property type="match status" value="4"/>
</dbReference>
<dbReference type="Pfam" id="PF13912">
    <property type="entry name" value="zf-C2H2_6"/>
    <property type="match status" value="3"/>
</dbReference>
<evidence type="ECO:0000256" key="2">
    <source>
        <dbReference type="ARBA" id="ARBA00022723"/>
    </source>
</evidence>
<keyword evidence="11" id="KW-1185">Reference proteome</keyword>
<feature type="domain" description="C2H2-type" evidence="9">
    <location>
        <begin position="542"/>
        <end position="569"/>
    </location>
</feature>
<dbReference type="PROSITE" id="PS50157">
    <property type="entry name" value="ZINC_FINGER_C2H2_2"/>
    <property type="match status" value="12"/>
</dbReference>
<feature type="region of interest" description="Disordered" evidence="8">
    <location>
        <begin position="68"/>
        <end position="131"/>
    </location>
</feature>
<feature type="domain" description="C2H2-type" evidence="9">
    <location>
        <begin position="598"/>
        <end position="620"/>
    </location>
</feature>
<feature type="domain" description="C2H2-type" evidence="9">
    <location>
        <begin position="13"/>
        <end position="41"/>
    </location>
</feature>
<feature type="domain" description="C2H2-type" evidence="9">
    <location>
        <begin position="46"/>
        <end position="74"/>
    </location>
</feature>
<evidence type="ECO:0000256" key="7">
    <source>
        <dbReference type="PROSITE-ProRule" id="PRU00042"/>
    </source>
</evidence>
<dbReference type="PANTHER" id="PTHR24408">
    <property type="entry name" value="ZINC FINGER PROTEIN"/>
    <property type="match status" value="1"/>
</dbReference>
<keyword evidence="4 7" id="KW-0863">Zinc-finger</keyword>
<dbReference type="InterPro" id="IPR013087">
    <property type="entry name" value="Znf_C2H2_type"/>
</dbReference>
<reference evidence="10" key="1">
    <citation type="submission" date="2019-08" db="EMBL/GenBank/DDBJ databases">
        <title>The improved chromosome-level genome for the pearl oyster Pinctada fucata martensii using PacBio sequencing and Hi-C.</title>
        <authorList>
            <person name="Zheng Z."/>
        </authorList>
    </citation>
    <scope>NUCLEOTIDE SEQUENCE</scope>
    <source>
        <strain evidence="10">ZZ-2019</strain>
        <tissue evidence="10">Adductor muscle</tissue>
    </source>
</reference>
<evidence type="ECO:0000313" key="11">
    <source>
        <dbReference type="Proteomes" id="UP001186944"/>
    </source>
</evidence>
<gene>
    <name evidence="10" type="ORF">FSP39_008679</name>
</gene>
<evidence type="ECO:0000259" key="9">
    <source>
        <dbReference type="PROSITE" id="PS50157"/>
    </source>
</evidence>
<name>A0AA89BSI3_PINIB</name>
<dbReference type="GO" id="GO:0005634">
    <property type="term" value="C:nucleus"/>
    <property type="evidence" value="ECO:0007669"/>
    <property type="project" value="UniProtKB-SubCell"/>
</dbReference>
<keyword evidence="6" id="KW-0539">Nucleus</keyword>
<evidence type="ECO:0000256" key="4">
    <source>
        <dbReference type="ARBA" id="ARBA00022771"/>
    </source>
</evidence>
<dbReference type="FunFam" id="3.30.160.60:FF:000065">
    <property type="entry name" value="B-cell CLL/lymphoma 6, member B"/>
    <property type="match status" value="1"/>
</dbReference>
<evidence type="ECO:0000256" key="5">
    <source>
        <dbReference type="ARBA" id="ARBA00022833"/>
    </source>
</evidence>
<feature type="compositionally biased region" description="Basic and acidic residues" evidence="8">
    <location>
        <begin position="68"/>
        <end position="105"/>
    </location>
</feature>
<evidence type="ECO:0000256" key="1">
    <source>
        <dbReference type="ARBA" id="ARBA00004123"/>
    </source>
</evidence>
<evidence type="ECO:0000256" key="3">
    <source>
        <dbReference type="ARBA" id="ARBA00022737"/>
    </source>
</evidence>
<feature type="domain" description="C2H2-type" evidence="9">
    <location>
        <begin position="255"/>
        <end position="282"/>
    </location>
</feature>
<keyword evidence="2" id="KW-0479">Metal-binding</keyword>
<evidence type="ECO:0000313" key="10">
    <source>
        <dbReference type="EMBL" id="KAK3085786.1"/>
    </source>
</evidence>
<dbReference type="PANTHER" id="PTHR24408:SF58">
    <property type="entry name" value="TRANSCRIPTION FACTOR (TFIIIA), PUTATIVE (AFU_ORTHOLOGUE AFUA_1G05150)-RELATED"/>
    <property type="match status" value="1"/>
</dbReference>
<dbReference type="FunFam" id="3.30.160.60:FF:000100">
    <property type="entry name" value="Zinc finger 45-like"/>
    <property type="match status" value="2"/>
</dbReference>
<dbReference type="GO" id="GO:0043565">
    <property type="term" value="F:sequence-specific DNA binding"/>
    <property type="evidence" value="ECO:0007669"/>
    <property type="project" value="TreeGrafter"/>
</dbReference>
<dbReference type="InterPro" id="IPR036236">
    <property type="entry name" value="Znf_C2H2_sf"/>
</dbReference>
<feature type="domain" description="C2H2-type" evidence="9">
    <location>
        <begin position="167"/>
        <end position="194"/>
    </location>
</feature>
<feature type="domain" description="C2H2-type" evidence="9">
    <location>
        <begin position="514"/>
        <end position="541"/>
    </location>
</feature>
<comment type="subcellular location">
    <subcellularLocation>
        <location evidence="1">Nucleus</location>
    </subcellularLocation>
</comment>
<dbReference type="SMART" id="SM00355">
    <property type="entry name" value="ZnF_C2H2"/>
    <property type="match status" value="15"/>
</dbReference>
<dbReference type="Gene3D" id="3.30.160.60">
    <property type="entry name" value="Classic Zinc Finger"/>
    <property type="match status" value="9"/>
</dbReference>
<dbReference type="GO" id="GO:0008270">
    <property type="term" value="F:zinc ion binding"/>
    <property type="evidence" value="ECO:0007669"/>
    <property type="project" value="UniProtKB-KW"/>
</dbReference>
<feature type="domain" description="C2H2-type" evidence="9">
    <location>
        <begin position="281"/>
        <end position="309"/>
    </location>
</feature>
<protein>
    <recommendedName>
        <fullName evidence="9">C2H2-type domain-containing protein</fullName>
    </recommendedName>
</protein>
<feature type="domain" description="C2H2-type" evidence="9">
    <location>
        <begin position="450"/>
        <end position="477"/>
    </location>
</feature>
<feature type="region of interest" description="Disordered" evidence="8">
    <location>
        <begin position="344"/>
        <end position="363"/>
    </location>
</feature>
<keyword evidence="5" id="KW-0862">Zinc</keyword>
<dbReference type="GO" id="GO:0000981">
    <property type="term" value="F:DNA-binding transcription factor activity, RNA polymerase II-specific"/>
    <property type="evidence" value="ECO:0007669"/>
    <property type="project" value="TreeGrafter"/>
</dbReference>
<evidence type="ECO:0000256" key="8">
    <source>
        <dbReference type="SAM" id="MobiDB-lite"/>
    </source>
</evidence>
<dbReference type="AlphaFoldDB" id="A0AA89BSI3"/>
<proteinExistence type="predicted"/>
<dbReference type="Pfam" id="PF12874">
    <property type="entry name" value="zf-met"/>
    <property type="match status" value="2"/>
</dbReference>